<sequence>MATTIVLSLDKRRKRKTIAIPLHYFLEEKYWDEKNWKTLLMGVYTIPVRKHIALTLLKYRMLFMRY</sequence>
<proteinExistence type="predicted"/>
<evidence type="ECO:0000313" key="1">
    <source>
        <dbReference type="EMBL" id="QYJ68824.1"/>
    </source>
</evidence>
<dbReference type="Proteomes" id="UP000825381">
    <property type="component" value="Chromosome"/>
</dbReference>
<keyword evidence="2" id="KW-1185">Reference proteome</keyword>
<gene>
    <name evidence="1" type="ORF">K1I41_02790</name>
</gene>
<dbReference type="RefSeq" id="WP_220641163.1">
    <property type="nucleotide sequence ID" value="NZ_CP080429.1"/>
</dbReference>
<name>A0ABX8V7J9_9FLAO</name>
<organism evidence="1 2">
    <name type="scientific">Flavobacterium litorale</name>
    <dbReference type="NCBI Taxonomy" id="2856519"/>
    <lineage>
        <taxon>Bacteria</taxon>
        <taxon>Pseudomonadati</taxon>
        <taxon>Bacteroidota</taxon>
        <taxon>Flavobacteriia</taxon>
        <taxon>Flavobacteriales</taxon>
        <taxon>Flavobacteriaceae</taxon>
        <taxon>Flavobacterium</taxon>
    </lineage>
</organism>
<reference evidence="1 2" key="1">
    <citation type="submission" date="2021-07" db="EMBL/GenBank/DDBJ databases">
        <title>Flavobacterium WSW3-B6 sp.nov, isolated from seaweed.</title>
        <authorList>
            <person name="Muhammad N."/>
            <person name="Ho H."/>
            <person name="Lee Y.-J."/>
            <person name="Nguyen T."/>
            <person name="Ho J."/>
            <person name="Kim S.-G."/>
        </authorList>
    </citation>
    <scope>NUCLEOTIDE SEQUENCE [LARGE SCALE GENOMIC DNA]</scope>
    <source>
        <strain evidence="1 2">WSW3-B6</strain>
    </source>
</reference>
<evidence type="ECO:0008006" key="3">
    <source>
        <dbReference type="Google" id="ProtNLM"/>
    </source>
</evidence>
<protein>
    <recommendedName>
        <fullName evidence="3">Arm DNA-binding domain-containing protein</fullName>
    </recommendedName>
</protein>
<accession>A0ABX8V7J9</accession>
<evidence type="ECO:0000313" key="2">
    <source>
        <dbReference type="Proteomes" id="UP000825381"/>
    </source>
</evidence>
<dbReference type="EMBL" id="CP080429">
    <property type="protein sequence ID" value="QYJ68824.1"/>
    <property type="molecule type" value="Genomic_DNA"/>
</dbReference>